<dbReference type="SUPFAM" id="SSF53335">
    <property type="entry name" value="S-adenosyl-L-methionine-dependent methyltransferases"/>
    <property type="match status" value="1"/>
</dbReference>
<proteinExistence type="predicted"/>
<accession>A0A550I8C5</accession>
<dbReference type="OrthoDB" id="597202at2"/>
<dbReference type="Pfam" id="PF08241">
    <property type="entry name" value="Methyltransf_11"/>
    <property type="match status" value="1"/>
</dbReference>
<evidence type="ECO:0000313" key="3">
    <source>
        <dbReference type="Proteomes" id="UP000315131"/>
    </source>
</evidence>
<dbReference type="CDD" id="cd02440">
    <property type="entry name" value="AdoMet_MTases"/>
    <property type="match status" value="1"/>
</dbReference>
<reference evidence="2 3" key="1">
    <citation type="submission" date="2019-06" db="EMBL/GenBank/DDBJ databases">
        <title>Gramella sabulilitoris sp. nov., isolated from a marine sand.</title>
        <authorList>
            <person name="Yoon J.-H."/>
        </authorList>
    </citation>
    <scope>NUCLEOTIDE SEQUENCE [LARGE SCALE GENOMIC DNA]</scope>
    <source>
        <strain evidence="2 3">HSMS-1</strain>
    </source>
</reference>
<name>A0A550I8C5_9FLAO</name>
<protein>
    <submittedName>
        <fullName evidence="2">Class I SAM-dependent methyltransferase</fullName>
    </submittedName>
</protein>
<comment type="caution">
    <text evidence="2">The sequence shown here is derived from an EMBL/GenBank/DDBJ whole genome shotgun (WGS) entry which is preliminary data.</text>
</comment>
<keyword evidence="2" id="KW-0489">Methyltransferase</keyword>
<keyword evidence="2" id="KW-0808">Transferase</keyword>
<keyword evidence="3" id="KW-1185">Reference proteome</keyword>
<dbReference type="GO" id="GO:0032259">
    <property type="term" value="P:methylation"/>
    <property type="evidence" value="ECO:0007669"/>
    <property type="project" value="UniProtKB-KW"/>
</dbReference>
<dbReference type="AlphaFoldDB" id="A0A550I8C5"/>
<dbReference type="Gene3D" id="3.40.50.150">
    <property type="entry name" value="Vaccinia Virus protein VP39"/>
    <property type="match status" value="1"/>
</dbReference>
<dbReference type="InterPro" id="IPR013216">
    <property type="entry name" value="Methyltransf_11"/>
</dbReference>
<dbReference type="Proteomes" id="UP000315131">
    <property type="component" value="Unassembled WGS sequence"/>
</dbReference>
<dbReference type="PANTHER" id="PTHR43861:SF1">
    <property type="entry name" value="TRANS-ACONITATE 2-METHYLTRANSFERASE"/>
    <property type="match status" value="1"/>
</dbReference>
<dbReference type="RefSeq" id="WP_143409993.1">
    <property type="nucleotide sequence ID" value="NZ_VHSF01000001.1"/>
</dbReference>
<dbReference type="GO" id="GO:0008757">
    <property type="term" value="F:S-adenosylmethionine-dependent methyltransferase activity"/>
    <property type="evidence" value="ECO:0007669"/>
    <property type="project" value="InterPro"/>
</dbReference>
<dbReference type="EMBL" id="VHSF01000001">
    <property type="protein sequence ID" value="TRO67214.1"/>
    <property type="molecule type" value="Genomic_DNA"/>
</dbReference>
<sequence>MSVEKAYDSWSSSYDLNENKTRDLDKSITKNVLGDLRFDSVLELGCGTGKNTEWFQTRAGRVLGIDFSREMLQLARQKFPGDKICFTRADLNHPWNWTSEKFDLLTFSLVLEHFKDLSFIFQESLAKMKAGGYLFISELHPFKQYLGSKARFETKNGSVELETYTHHISEYIDSASKQGLNLIRLDEWFDEDGKRPPRILSILFQLPQ</sequence>
<dbReference type="PANTHER" id="PTHR43861">
    <property type="entry name" value="TRANS-ACONITATE 2-METHYLTRANSFERASE-RELATED"/>
    <property type="match status" value="1"/>
</dbReference>
<dbReference type="InterPro" id="IPR029063">
    <property type="entry name" value="SAM-dependent_MTases_sf"/>
</dbReference>
<evidence type="ECO:0000259" key="1">
    <source>
        <dbReference type="Pfam" id="PF08241"/>
    </source>
</evidence>
<gene>
    <name evidence="2" type="ORF">FGM01_04845</name>
</gene>
<feature type="domain" description="Methyltransferase type 11" evidence="1">
    <location>
        <begin position="42"/>
        <end position="136"/>
    </location>
</feature>
<evidence type="ECO:0000313" key="2">
    <source>
        <dbReference type="EMBL" id="TRO67214.1"/>
    </source>
</evidence>
<organism evidence="2 3">
    <name type="scientific">Christiangramia sabulilitoris</name>
    <dbReference type="NCBI Taxonomy" id="2583991"/>
    <lineage>
        <taxon>Bacteria</taxon>
        <taxon>Pseudomonadati</taxon>
        <taxon>Bacteroidota</taxon>
        <taxon>Flavobacteriia</taxon>
        <taxon>Flavobacteriales</taxon>
        <taxon>Flavobacteriaceae</taxon>
        <taxon>Christiangramia</taxon>
    </lineage>
</organism>